<protein>
    <recommendedName>
        <fullName evidence="4">DUF4153 domain-containing protein</fullName>
    </recommendedName>
</protein>
<evidence type="ECO:0008006" key="4">
    <source>
        <dbReference type="Google" id="ProtNLM"/>
    </source>
</evidence>
<feature type="transmembrane region" description="Helical" evidence="1">
    <location>
        <begin position="188"/>
        <end position="208"/>
    </location>
</feature>
<dbReference type="NCBIfam" id="NF038403">
    <property type="entry name" value="perm_prefix_1"/>
    <property type="match status" value="1"/>
</dbReference>
<reference evidence="2" key="1">
    <citation type="submission" date="2021-01" db="EMBL/GenBank/DDBJ databases">
        <title>Whole genome shotgun sequence of Virgisporangium ochraceum NBRC 16418.</title>
        <authorList>
            <person name="Komaki H."/>
            <person name="Tamura T."/>
        </authorList>
    </citation>
    <scope>NUCLEOTIDE SEQUENCE</scope>
    <source>
        <strain evidence="2">NBRC 16418</strain>
    </source>
</reference>
<dbReference type="Proteomes" id="UP000635606">
    <property type="component" value="Unassembled WGS sequence"/>
</dbReference>
<sequence>MTARDDLEAQFAQWRQYVERRRELRPSDADELEDHLRGSVDTLVATGLSPDEAFLVAVKRMGSLDELSREFAREHSDRLWKQLVLTGDTGGPAGDRRSRRELWVMIGCTVGAAASVKVPELFGQRLADESDLSFYAPNIGVLTLPWLAAFLLWRRRAGVRLVAVVAALFALGAIGANAYPLADPSQSLAITSLHLPIALWFVVALAYVAEEWRTSRRRMDFVRFTGECLIYFVLIALGGGVLTGFVAGTFQAIGLDPEVFISQWMLPCGAAGAVVVAGWLVEAKQSVVENIAPVLTRLFTPLFTAVLLTFLGAVVVTSNGIDVEREALILFDLLLVVVLGLLLYSVSARDPLAPPGPFDVLQLALVVSALAIDVLVLLEITGRITGYGTTPNKAAALGENVILLANLAWSAWLLFAFVRRRTPFTAIERWQTWYLPVYAAWAWIVVLVFPPLFDFV</sequence>
<feature type="transmembrane region" description="Helical" evidence="1">
    <location>
        <begin position="400"/>
        <end position="418"/>
    </location>
</feature>
<feature type="transmembrane region" description="Helical" evidence="1">
    <location>
        <begin position="430"/>
        <end position="453"/>
    </location>
</feature>
<dbReference type="EMBL" id="BOPH01000125">
    <property type="protein sequence ID" value="GIJ73802.1"/>
    <property type="molecule type" value="Genomic_DNA"/>
</dbReference>
<dbReference type="AlphaFoldDB" id="A0A8J4A122"/>
<gene>
    <name evidence="2" type="ORF">Voc01_087190</name>
</gene>
<feature type="transmembrane region" description="Helical" evidence="1">
    <location>
        <begin position="134"/>
        <end position="153"/>
    </location>
</feature>
<dbReference type="RefSeq" id="WP_203933619.1">
    <property type="nucleotide sequence ID" value="NZ_BOPH01000125.1"/>
</dbReference>
<keyword evidence="1" id="KW-1133">Transmembrane helix</keyword>
<feature type="transmembrane region" description="Helical" evidence="1">
    <location>
        <begin position="327"/>
        <end position="346"/>
    </location>
</feature>
<feature type="transmembrane region" description="Helical" evidence="1">
    <location>
        <begin position="160"/>
        <end position="182"/>
    </location>
</feature>
<comment type="caution">
    <text evidence="2">The sequence shown here is derived from an EMBL/GenBank/DDBJ whole genome shotgun (WGS) entry which is preliminary data.</text>
</comment>
<evidence type="ECO:0000256" key="1">
    <source>
        <dbReference type="SAM" id="Phobius"/>
    </source>
</evidence>
<evidence type="ECO:0000313" key="2">
    <source>
        <dbReference type="EMBL" id="GIJ73802.1"/>
    </source>
</evidence>
<feature type="transmembrane region" description="Helical" evidence="1">
    <location>
        <begin position="259"/>
        <end position="281"/>
    </location>
</feature>
<accession>A0A8J4A122</accession>
<feature type="transmembrane region" description="Helical" evidence="1">
    <location>
        <begin position="358"/>
        <end position="380"/>
    </location>
</feature>
<evidence type="ECO:0000313" key="3">
    <source>
        <dbReference type="Proteomes" id="UP000635606"/>
    </source>
</evidence>
<feature type="transmembrane region" description="Helical" evidence="1">
    <location>
        <begin position="302"/>
        <end position="321"/>
    </location>
</feature>
<name>A0A8J4A122_9ACTN</name>
<keyword evidence="3" id="KW-1185">Reference proteome</keyword>
<keyword evidence="1" id="KW-0472">Membrane</keyword>
<keyword evidence="1" id="KW-0812">Transmembrane</keyword>
<feature type="transmembrane region" description="Helical" evidence="1">
    <location>
        <begin position="229"/>
        <end position="253"/>
    </location>
</feature>
<proteinExistence type="predicted"/>
<feature type="transmembrane region" description="Helical" evidence="1">
    <location>
        <begin position="102"/>
        <end position="122"/>
    </location>
</feature>
<organism evidence="2 3">
    <name type="scientific">Virgisporangium ochraceum</name>
    <dbReference type="NCBI Taxonomy" id="65505"/>
    <lineage>
        <taxon>Bacteria</taxon>
        <taxon>Bacillati</taxon>
        <taxon>Actinomycetota</taxon>
        <taxon>Actinomycetes</taxon>
        <taxon>Micromonosporales</taxon>
        <taxon>Micromonosporaceae</taxon>
        <taxon>Virgisporangium</taxon>
    </lineage>
</organism>
<dbReference type="InterPro" id="IPR047928">
    <property type="entry name" value="Perm_prefix_1"/>
</dbReference>